<proteinExistence type="predicted"/>
<gene>
    <name evidence="1" type="ORF">F9K92_03565</name>
</gene>
<dbReference type="Proteomes" id="UP000449004">
    <property type="component" value="Unassembled WGS sequence"/>
</dbReference>
<evidence type="ECO:0000313" key="2">
    <source>
        <dbReference type="Proteomes" id="UP000449004"/>
    </source>
</evidence>
<sequence>MKASLAAAVARSGMDESAVLRAATKEAFERALVLLTTSYADFSPEQQRRIQAAVDSAGSSSTATRAKPAKIPRDVLPPRFWLPHSGATWSGRGRIPGAFLAWEGTVAHTEWKKTHPDQRFPSYPG</sequence>
<evidence type="ECO:0000313" key="1">
    <source>
        <dbReference type="EMBL" id="KAB7632408.1"/>
    </source>
</evidence>
<reference evidence="1 2" key="1">
    <citation type="submission" date="2019-10" db="EMBL/GenBank/DDBJ databases">
        <title>Halotolerant bacteria associated to Saharan-endemic halophytes Stipa tenacissima L. and Atriplex halimus L mitigate salt stress and promote growth of tomato plants.</title>
        <authorList>
            <person name="Dif G."/>
        </authorList>
    </citation>
    <scope>NUCLEOTIDE SEQUENCE [LARGE SCALE GENOMIC DNA]</scope>
    <source>
        <strain evidence="1 2">IS26</strain>
    </source>
</reference>
<organism evidence="1 2">
    <name type="scientific">Stenotrophomonas rhizophila</name>
    <dbReference type="NCBI Taxonomy" id="216778"/>
    <lineage>
        <taxon>Bacteria</taxon>
        <taxon>Pseudomonadati</taxon>
        <taxon>Pseudomonadota</taxon>
        <taxon>Gammaproteobacteria</taxon>
        <taxon>Lysobacterales</taxon>
        <taxon>Lysobacteraceae</taxon>
        <taxon>Stenotrophomonas</taxon>
    </lineage>
</organism>
<accession>A0A7V7YJR6</accession>
<dbReference type="EMBL" id="WELC01000003">
    <property type="protein sequence ID" value="KAB7632408.1"/>
    <property type="molecule type" value="Genomic_DNA"/>
</dbReference>
<dbReference type="AlphaFoldDB" id="A0A7V7YJR6"/>
<comment type="caution">
    <text evidence="1">The sequence shown here is derived from an EMBL/GenBank/DDBJ whole genome shotgun (WGS) entry which is preliminary data.</text>
</comment>
<dbReference type="Gene3D" id="3.30.160.510">
    <property type="entry name" value="Histone-like nucleoid-structuring protein H-NS"/>
    <property type="match status" value="1"/>
</dbReference>
<name>A0A7V7YJR6_9GAMM</name>
<protein>
    <submittedName>
        <fullName evidence="1">H-NS histone family protein</fullName>
    </submittedName>
</protein>